<sequence>MSKAQFVGVYPDNWAEIAFEVK</sequence>
<accession>A0A0F9GGP1</accession>
<name>A0A0F9GGP1_9ZZZZ</name>
<protein>
    <submittedName>
        <fullName evidence="1">Uncharacterized protein</fullName>
    </submittedName>
</protein>
<evidence type="ECO:0000313" key="1">
    <source>
        <dbReference type="EMBL" id="KKL97999.1"/>
    </source>
</evidence>
<dbReference type="AlphaFoldDB" id="A0A0F9GGP1"/>
<feature type="non-terminal residue" evidence="1">
    <location>
        <position position="22"/>
    </location>
</feature>
<dbReference type="EMBL" id="LAZR01018026">
    <property type="protein sequence ID" value="KKL97999.1"/>
    <property type="molecule type" value="Genomic_DNA"/>
</dbReference>
<proteinExistence type="predicted"/>
<gene>
    <name evidence="1" type="ORF">LCGC14_1828740</name>
</gene>
<comment type="caution">
    <text evidence="1">The sequence shown here is derived from an EMBL/GenBank/DDBJ whole genome shotgun (WGS) entry which is preliminary data.</text>
</comment>
<reference evidence="1" key="1">
    <citation type="journal article" date="2015" name="Nature">
        <title>Complex archaea that bridge the gap between prokaryotes and eukaryotes.</title>
        <authorList>
            <person name="Spang A."/>
            <person name="Saw J.H."/>
            <person name="Jorgensen S.L."/>
            <person name="Zaremba-Niedzwiedzka K."/>
            <person name="Martijn J."/>
            <person name="Lind A.E."/>
            <person name="van Eijk R."/>
            <person name="Schleper C."/>
            <person name="Guy L."/>
            <person name="Ettema T.J."/>
        </authorList>
    </citation>
    <scope>NUCLEOTIDE SEQUENCE</scope>
</reference>
<organism evidence="1">
    <name type="scientific">marine sediment metagenome</name>
    <dbReference type="NCBI Taxonomy" id="412755"/>
    <lineage>
        <taxon>unclassified sequences</taxon>
        <taxon>metagenomes</taxon>
        <taxon>ecological metagenomes</taxon>
    </lineage>
</organism>